<reference evidence="6" key="1">
    <citation type="journal article" date="2016" name="Nat. Genet.">
        <title>A high-quality carrot genome assembly provides new insights into carotenoid accumulation and asterid genome evolution.</title>
        <authorList>
            <person name="Iorizzo M."/>
            <person name="Ellison S."/>
            <person name="Senalik D."/>
            <person name="Zeng P."/>
            <person name="Satapoomin P."/>
            <person name="Huang J."/>
            <person name="Bowman M."/>
            <person name="Iovene M."/>
            <person name="Sanseverino W."/>
            <person name="Cavagnaro P."/>
            <person name="Yildiz M."/>
            <person name="Macko-Podgorni A."/>
            <person name="Moranska E."/>
            <person name="Grzebelus E."/>
            <person name="Grzebelus D."/>
            <person name="Ashrafi H."/>
            <person name="Zheng Z."/>
            <person name="Cheng S."/>
            <person name="Spooner D."/>
            <person name="Van Deynze A."/>
            <person name="Simon P."/>
        </authorList>
    </citation>
    <scope>NUCLEOTIDE SEQUENCE</scope>
    <source>
        <tissue evidence="6">Leaf</tissue>
    </source>
</reference>
<dbReference type="Proteomes" id="UP000077755">
    <property type="component" value="Chromosome 2"/>
</dbReference>
<proteinExistence type="inferred from homology"/>
<evidence type="ECO:0000256" key="2">
    <source>
        <dbReference type="ARBA" id="ARBA00006312"/>
    </source>
</evidence>
<dbReference type="InterPro" id="IPR015421">
    <property type="entry name" value="PyrdxlP-dep_Trfase_major"/>
</dbReference>
<dbReference type="GO" id="GO:0006520">
    <property type="term" value="P:amino acid metabolic process"/>
    <property type="evidence" value="ECO:0007669"/>
    <property type="project" value="TreeGrafter"/>
</dbReference>
<dbReference type="Pfam" id="PF04864">
    <property type="entry name" value="Alliinase_C"/>
    <property type="match status" value="1"/>
</dbReference>
<evidence type="ECO:0000313" key="7">
    <source>
        <dbReference type="Proteomes" id="UP000077755"/>
    </source>
</evidence>
<keyword evidence="7" id="KW-1185">Reference proteome</keyword>
<keyword evidence="3" id="KW-0032">Aminotransferase</keyword>
<dbReference type="InterPro" id="IPR037029">
    <property type="entry name" value="Alliinase_N_sf"/>
</dbReference>
<reference evidence="6" key="2">
    <citation type="submission" date="2022-03" db="EMBL/GenBank/DDBJ databases">
        <title>Draft title - Genomic analysis of global carrot germplasm unveils the trajectory of domestication and the origin of high carotenoid orange carrot.</title>
        <authorList>
            <person name="Iorizzo M."/>
            <person name="Ellison S."/>
            <person name="Senalik D."/>
            <person name="Macko-Podgorni A."/>
            <person name="Grzebelus D."/>
            <person name="Bostan H."/>
            <person name="Rolling W."/>
            <person name="Curaba J."/>
            <person name="Simon P."/>
        </authorList>
    </citation>
    <scope>NUCLEOTIDE SEQUENCE</scope>
    <source>
        <tissue evidence="6">Leaf</tissue>
    </source>
</reference>
<dbReference type="InterPro" id="IPR015424">
    <property type="entry name" value="PyrdxlP-dep_Trfase"/>
</dbReference>
<dbReference type="KEGG" id="dcr:108207706"/>
<evidence type="ECO:0000256" key="4">
    <source>
        <dbReference type="ARBA" id="ARBA00022898"/>
    </source>
</evidence>
<keyword evidence="4" id="KW-0663">Pyridoxal phosphate</keyword>
<evidence type="ECO:0000259" key="5">
    <source>
        <dbReference type="Pfam" id="PF04864"/>
    </source>
</evidence>
<dbReference type="SUPFAM" id="SSF53383">
    <property type="entry name" value="PLP-dependent transferases"/>
    <property type="match status" value="1"/>
</dbReference>
<gene>
    <name evidence="6" type="ORF">DCAR_0208425</name>
</gene>
<dbReference type="InterPro" id="IPR015422">
    <property type="entry name" value="PyrdxlP-dep_Trfase_small"/>
</dbReference>
<dbReference type="GO" id="GO:0016846">
    <property type="term" value="F:carbon-sulfur lyase activity"/>
    <property type="evidence" value="ECO:0007669"/>
    <property type="project" value="InterPro"/>
</dbReference>
<dbReference type="GO" id="GO:0008483">
    <property type="term" value="F:transaminase activity"/>
    <property type="evidence" value="ECO:0007669"/>
    <property type="project" value="UniProtKB-KW"/>
</dbReference>
<dbReference type="InterPro" id="IPR050478">
    <property type="entry name" value="Ethylene_sulfur-biosynth"/>
</dbReference>
<dbReference type="PANTHER" id="PTHR43795">
    <property type="entry name" value="BIFUNCTIONAL ASPARTATE AMINOTRANSFERASE AND GLUTAMATE/ASPARTATE-PREPHENATE AMINOTRANSFERASE-RELATED"/>
    <property type="match status" value="1"/>
</dbReference>
<keyword evidence="3" id="KW-0808">Transferase</keyword>
<sequence>MGKGNKSLVGYDWKVFLVLAVSLNIVLISKVVYQRDGGQENKIGMLCVDAESGKYGDVHVETPSPTTISSNDVHNDVGDVGDGADHSDAHVIIDLDHGNPTMYEEYWRQMGDKTTIVIPGWQFISYFSDKNNICWFMEPDFAKAAIRLHNLVGNAATQDRYMVVGTGSSQLYQAVLYALTATDNSKPMSVVSAAPFYSAYPVLTDLLKSGLHKWAGDAYNYSTNEPYIEIVTSPNNPDGSTRRSVTSGDKRILIHDLAYYWPQYTPITHGADEDITLFTMSKSTGHAGTRIGWALVKDPEIAKKMTRYIEISTIGVSKDSQLRAAKILQTLSDQYNTTNNAEGKERFFDYSYNVMLKRWKELRAAVDNNEKFSLPKFSPDNCTFRGQSFEPQPAFAWLKCEDESVDDCANFLRGHNILGRSGKYFGSSPKYVRISMTDSNYKFKILTKRLAGLKSLDI</sequence>
<feature type="domain" description="Alliinase C-terminal" evidence="5">
    <location>
        <begin position="93"/>
        <end position="452"/>
    </location>
</feature>
<dbReference type="Gene3D" id="2.10.25.30">
    <property type="entry name" value="EGF-like, alliinase"/>
    <property type="match status" value="1"/>
</dbReference>
<dbReference type="CDD" id="cd00609">
    <property type="entry name" value="AAT_like"/>
    <property type="match status" value="1"/>
</dbReference>
<accession>A0AAF1AN07</accession>
<organism evidence="6 7">
    <name type="scientific">Daucus carota subsp. sativus</name>
    <name type="common">Carrot</name>
    <dbReference type="NCBI Taxonomy" id="79200"/>
    <lineage>
        <taxon>Eukaryota</taxon>
        <taxon>Viridiplantae</taxon>
        <taxon>Streptophyta</taxon>
        <taxon>Embryophyta</taxon>
        <taxon>Tracheophyta</taxon>
        <taxon>Spermatophyta</taxon>
        <taxon>Magnoliopsida</taxon>
        <taxon>eudicotyledons</taxon>
        <taxon>Gunneridae</taxon>
        <taxon>Pentapetalae</taxon>
        <taxon>asterids</taxon>
        <taxon>campanulids</taxon>
        <taxon>Apiales</taxon>
        <taxon>Apiaceae</taxon>
        <taxon>Apioideae</taxon>
        <taxon>Scandiceae</taxon>
        <taxon>Daucinae</taxon>
        <taxon>Daucus</taxon>
        <taxon>Daucus sect. Daucus</taxon>
    </lineage>
</organism>
<dbReference type="Gene3D" id="3.40.640.10">
    <property type="entry name" value="Type I PLP-dependent aspartate aminotransferase-like (Major domain)"/>
    <property type="match status" value="1"/>
</dbReference>
<dbReference type="AlphaFoldDB" id="A0AAF1AN07"/>
<comment type="cofactor">
    <cofactor evidence="1">
        <name>pyridoxal 5'-phosphate</name>
        <dbReference type="ChEBI" id="CHEBI:597326"/>
    </cofactor>
</comment>
<protein>
    <recommendedName>
        <fullName evidence="5">Alliinase C-terminal domain-containing protein</fullName>
    </recommendedName>
</protein>
<evidence type="ECO:0000313" key="6">
    <source>
        <dbReference type="EMBL" id="WOG89189.1"/>
    </source>
</evidence>
<dbReference type="Gene3D" id="3.90.1150.10">
    <property type="entry name" value="Aspartate Aminotransferase, domain 1"/>
    <property type="match status" value="1"/>
</dbReference>
<dbReference type="InterPro" id="IPR006948">
    <property type="entry name" value="Alliinase_C"/>
</dbReference>
<evidence type="ECO:0000256" key="3">
    <source>
        <dbReference type="ARBA" id="ARBA00022576"/>
    </source>
</evidence>
<dbReference type="PANTHER" id="PTHR43795:SF22">
    <property type="entry name" value="TRYPTOPHAN AMINOTRANSFERASE-RELATED PROTEIN 2"/>
    <property type="match status" value="1"/>
</dbReference>
<evidence type="ECO:0000256" key="1">
    <source>
        <dbReference type="ARBA" id="ARBA00001933"/>
    </source>
</evidence>
<name>A0AAF1AN07_DAUCS</name>
<dbReference type="EMBL" id="CP093344">
    <property type="protein sequence ID" value="WOG89189.1"/>
    <property type="molecule type" value="Genomic_DNA"/>
</dbReference>
<comment type="similarity">
    <text evidence="2">Belongs to the alliinase family.</text>
</comment>